<evidence type="ECO:0000256" key="4">
    <source>
        <dbReference type="ARBA" id="ARBA00022737"/>
    </source>
</evidence>
<dbReference type="SMART" id="SM00368">
    <property type="entry name" value="LRR_RI"/>
    <property type="match status" value="10"/>
</dbReference>
<evidence type="ECO:0000259" key="7">
    <source>
        <dbReference type="PROSITE" id="PS50837"/>
    </source>
</evidence>
<name>A0A401RZM1_CHIPU</name>
<dbReference type="Gene3D" id="3.40.50.300">
    <property type="entry name" value="P-loop containing nucleotide triphosphate hydrolases"/>
    <property type="match status" value="1"/>
</dbReference>
<keyword evidence="6" id="KW-0067">ATP-binding</keyword>
<dbReference type="Pfam" id="PF13516">
    <property type="entry name" value="LRR_6"/>
    <property type="match status" value="4"/>
</dbReference>
<dbReference type="SUPFAM" id="SSF52047">
    <property type="entry name" value="RNI-like"/>
    <property type="match status" value="1"/>
</dbReference>
<dbReference type="InterPro" id="IPR051261">
    <property type="entry name" value="NLR"/>
</dbReference>
<evidence type="ECO:0000313" key="9">
    <source>
        <dbReference type="Proteomes" id="UP000287033"/>
    </source>
</evidence>
<dbReference type="GO" id="GO:0005737">
    <property type="term" value="C:cytoplasm"/>
    <property type="evidence" value="ECO:0007669"/>
    <property type="project" value="UniProtKB-SubCell"/>
</dbReference>
<dbReference type="Pfam" id="PF17776">
    <property type="entry name" value="NLRC4_HD2"/>
    <property type="match status" value="1"/>
</dbReference>
<sequence length="998" mass="112899">MGNHQMTTATVKAETGSSIISPVIENSTVESMPITINVEYVCKSNQDGFFRHMALPPTVAAGDSYEQVINYHKEILKEKLEYITDYTSIAGERICLLQRFTDIWITDAKGHEVTEIGPSSLRHDKTVAKYMENKDIFRPIRKQWPARVVITSGIAGIGKTIYVKKFLLDWAMSKTHQEYDFVFVFPFCELNLISEESLSLMHLVQQHYPHMRQLDETYLKDSAHSLFIFDGLDESRFSLDFENNPVCSDITKPVPLQSLLTNLIKGNLLHSASIWITTRPSTIHRIPSCYVDRVTEIQGFQDEEKEEYFRRKCQDEQLTEKIIALVKKQSSLWMMCYVPAFCWILTTVLEHAFKSSYAEEFRGSTVTEIYTNFLLVMVTYHHEHRGHGKEKIDRICQLLQSDRAAILSLGKLAFQYLKSHTFVFYEEDFKSFNIDISSICSGFCRQYDIEYSPLSHRRVYSFVHATVQEYFAALYIFVAYHNEKQNLMTCSILGRFWAIFSKPTFFQVCKSACSEVVRSQTGHLDLFLQFLCGLGKCRMQKCLQGLLTHVEELTDDLKNTISYMKRLLQTDIPAERCINLFHCLTEMNDKSVVKEMNESLHQGVLSSKKLSLADYSALAYILKTSDMDRKEFNLSTYRISPDGLKRLLPVIKSFEKITLSGTVMDEEMVNSMSALLLANKNQIKELCLINNTLGDTGLRNLAAALMSSSCRLEILHLCRNDLTEQCGTDLISILRTNRVLNELDLTYNQLKDAGVKQLSVALQDSDCEIETLGLWGNEFTHCCCEELALALKTNQSLRRLDLSCNIIGDLGMKLLCASMKDDGSKIEKLGLHWTGLTEGCCEDLTSVLRTSQSLTALELGYNNLGDLGVQQLSAALKDPKCKLRTLGLYCNNLTSACCPDLADALTVSSTLTELNLSSNSLQDSGVTSLFAALRNPQCTIQEINLKNCDLTAACGGDILSVLRVTHILRELNLSANKLGGTKNKLKRLSQQSKCKLHL</sequence>
<reference evidence="8 9" key="1">
    <citation type="journal article" date="2018" name="Nat. Ecol. Evol.">
        <title>Shark genomes provide insights into elasmobranch evolution and the origin of vertebrates.</title>
        <authorList>
            <person name="Hara Y"/>
            <person name="Yamaguchi K"/>
            <person name="Onimaru K"/>
            <person name="Kadota M"/>
            <person name="Koyanagi M"/>
            <person name="Keeley SD"/>
            <person name="Tatsumi K"/>
            <person name="Tanaka K"/>
            <person name="Motone F"/>
            <person name="Kageyama Y"/>
            <person name="Nozu R"/>
            <person name="Adachi N"/>
            <person name="Nishimura O"/>
            <person name="Nakagawa R"/>
            <person name="Tanegashima C"/>
            <person name="Kiyatake I"/>
            <person name="Matsumoto R"/>
            <person name="Murakumo K"/>
            <person name="Nishida K"/>
            <person name="Terakita A"/>
            <person name="Kuratani S"/>
            <person name="Sato K"/>
            <person name="Hyodo S Kuraku.S."/>
        </authorList>
    </citation>
    <scope>NUCLEOTIDE SEQUENCE [LARGE SCALE GENOMIC DNA]</scope>
</reference>
<organism evidence="8 9">
    <name type="scientific">Chiloscyllium punctatum</name>
    <name type="common">Brownbanded bambooshark</name>
    <name type="synonym">Hemiscyllium punctatum</name>
    <dbReference type="NCBI Taxonomy" id="137246"/>
    <lineage>
        <taxon>Eukaryota</taxon>
        <taxon>Metazoa</taxon>
        <taxon>Chordata</taxon>
        <taxon>Craniata</taxon>
        <taxon>Vertebrata</taxon>
        <taxon>Chondrichthyes</taxon>
        <taxon>Elasmobranchii</taxon>
        <taxon>Galeomorphii</taxon>
        <taxon>Galeoidea</taxon>
        <taxon>Orectolobiformes</taxon>
        <taxon>Hemiscylliidae</taxon>
        <taxon>Chiloscyllium</taxon>
    </lineage>
</organism>
<dbReference type="PROSITE" id="PS50837">
    <property type="entry name" value="NACHT"/>
    <property type="match status" value="1"/>
</dbReference>
<dbReference type="PANTHER" id="PTHR24106">
    <property type="entry name" value="NACHT, LRR AND CARD DOMAINS-CONTAINING"/>
    <property type="match status" value="1"/>
</dbReference>
<evidence type="ECO:0000313" key="8">
    <source>
        <dbReference type="EMBL" id="GCC23592.1"/>
    </source>
</evidence>
<keyword evidence="3" id="KW-0433">Leucine-rich repeat</keyword>
<dbReference type="SUPFAM" id="SSF52540">
    <property type="entry name" value="P-loop containing nucleoside triphosphate hydrolases"/>
    <property type="match status" value="1"/>
</dbReference>
<keyword evidence="5" id="KW-0547">Nucleotide-binding</keyword>
<dbReference type="InterPro" id="IPR007111">
    <property type="entry name" value="NACHT_NTPase"/>
</dbReference>
<dbReference type="OMA" id="FRQINSN"/>
<dbReference type="InterPro" id="IPR027417">
    <property type="entry name" value="P-loop_NTPase"/>
</dbReference>
<dbReference type="InterPro" id="IPR032675">
    <property type="entry name" value="LRR_dom_sf"/>
</dbReference>
<keyword evidence="4" id="KW-0677">Repeat</keyword>
<dbReference type="OrthoDB" id="120976at2759"/>
<evidence type="ECO:0000256" key="1">
    <source>
        <dbReference type="ARBA" id="ARBA00004496"/>
    </source>
</evidence>
<dbReference type="InterPro" id="IPR001611">
    <property type="entry name" value="Leu-rich_rpt"/>
</dbReference>
<dbReference type="EMBL" id="BEZZ01000034">
    <property type="protein sequence ID" value="GCC23592.1"/>
    <property type="molecule type" value="Genomic_DNA"/>
</dbReference>
<accession>A0A401RZM1</accession>
<dbReference type="GO" id="GO:0005524">
    <property type="term" value="F:ATP binding"/>
    <property type="evidence" value="ECO:0007669"/>
    <property type="project" value="UniProtKB-KW"/>
</dbReference>
<comment type="subcellular location">
    <subcellularLocation>
        <location evidence="1">Cytoplasm</location>
    </subcellularLocation>
</comment>
<proteinExistence type="predicted"/>
<dbReference type="AlphaFoldDB" id="A0A401RZM1"/>
<evidence type="ECO:0000256" key="3">
    <source>
        <dbReference type="ARBA" id="ARBA00022614"/>
    </source>
</evidence>
<dbReference type="STRING" id="137246.A0A401RZM1"/>
<comment type="caution">
    <text evidence="8">The sequence shown here is derived from an EMBL/GenBank/DDBJ whole genome shotgun (WGS) entry which is preliminary data.</text>
</comment>
<evidence type="ECO:0000256" key="5">
    <source>
        <dbReference type="ARBA" id="ARBA00022741"/>
    </source>
</evidence>
<feature type="domain" description="NACHT" evidence="7">
    <location>
        <begin position="147"/>
        <end position="281"/>
    </location>
</feature>
<dbReference type="Proteomes" id="UP000287033">
    <property type="component" value="Unassembled WGS sequence"/>
</dbReference>
<dbReference type="InterPro" id="IPR041075">
    <property type="entry name" value="NOD1/2_WH"/>
</dbReference>
<dbReference type="Pfam" id="PF17779">
    <property type="entry name" value="WHD_NOD2"/>
    <property type="match status" value="1"/>
</dbReference>
<keyword evidence="2" id="KW-0963">Cytoplasm</keyword>
<dbReference type="Pfam" id="PF05729">
    <property type="entry name" value="NACHT"/>
    <property type="match status" value="1"/>
</dbReference>
<protein>
    <recommendedName>
        <fullName evidence="7">NACHT domain-containing protein</fullName>
    </recommendedName>
</protein>
<dbReference type="InterPro" id="IPR041267">
    <property type="entry name" value="NLRP_HD2"/>
</dbReference>
<evidence type="ECO:0000256" key="2">
    <source>
        <dbReference type="ARBA" id="ARBA00022490"/>
    </source>
</evidence>
<keyword evidence="9" id="KW-1185">Reference proteome</keyword>
<gene>
    <name evidence="8" type="ORF">chiPu_0001990</name>
</gene>
<evidence type="ECO:0000256" key="6">
    <source>
        <dbReference type="ARBA" id="ARBA00022840"/>
    </source>
</evidence>
<dbReference type="Gene3D" id="3.80.10.10">
    <property type="entry name" value="Ribonuclease Inhibitor"/>
    <property type="match status" value="2"/>
</dbReference>